<proteinExistence type="predicted"/>
<dbReference type="Proteomes" id="UP000552709">
    <property type="component" value="Unassembled WGS sequence"/>
</dbReference>
<dbReference type="EMBL" id="JACHFL010000010">
    <property type="protein sequence ID" value="MBB5364395.1"/>
    <property type="molecule type" value="Genomic_DNA"/>
</dbReference>
<evidence type="ECO:0000313" key="1">
    <source>
        <dbReference type="EMBL" id="MBB5364395.1"/>
    </source>
</evidence>
<dbReference type="RefSeq" id="WP_184134762.1">
    <property type="nucleotide sequence ID" value="NZ_JACHFL010000010.1"/>
</dbReference>
<evidence type="ECO:0000313" key="2">
    <source>
        <dbReference type="Proteomes" id="UP000552709"/>
    </source>
</evidence>
<dbReference type="AlphaFoldDB" id="A0A7W8NG29"/>
<accession>A0A7W8NG29</accession>
<name>A0A7W8NG29_9DEIO</name>
<reference evidence="1 2" key="1">
    <citation type="submission" date="2020-08" db="EMBL/GenBank/DDBJ databases">
        <title>Genomic Encyclopedia of Type Strains, Phase IV (KMG-IV): sequencing the most valuable type-strain genomes for metagenomic binning, comparative biology and taxonomic classification.</title>
        <authorList>
            <person name="Goeker M."/>
        </authorList>
    </citation>
    <scope>NUCLEOTIDE SEQUENCE [LARGE SCALE GENOMIC DNA]</scope>
    <source>
        <strain evidence="1 2">DSM 27939</strain>
    </source>
</reference>
<keyword evidence="2" id="KW-1185">Reference proteome</keyword>
<organism evidence="1 2">
    <name type="scientific">Deinococcus humi</name>
    <dbReference type="NCBI Taxonomy" id="662880"/>
    <lineage>
        <taxon>Bacteria</taxon>
        <taxon>Thermotogati</taxon>
        <taxon>Deinococcota</taxon>
        <taxon>Deinococci</taxon>
        <taxon>Deinococcales</taxon>
        <taxon>Deinococcaceae</taxon>
        <taxon>Deinococcus</taxon>
    </lineage>
</organism>
<sequence length="175" mass="19132">MLYRKQRAPLNLWLLLGTALLTLALGFLAGRMTAPPATLAALVAPDQQHLRQASGALDIVDLEYARALEGNAQSAAASLSAVEQAQSEVAQLQVVKQLMPAQVRAAEEALAGLERAVRQREGKSKVTQWIQDVRERLTPLSVSSPSVHLPSTITWMRQERPQASYQSEPLQVWAC</sequence>
<protein>
    <submittedName>
        <fullName evidence="1">Uncharacterized protein</fullName>
    </submittedName>
</protein>
<comment type="caution">
    <text evidence="1">The sequence shown here is derived from an EMBL/GenBank/DDBJ whole genome shotgun (WGS) entry which is preliminary data.</text>
</comment>
<gene>
    <name evidence="1" type="ORF">HNQ08_003507</name>
</gene>